<evidence type="ECO:0000256" key="3">
    <source>
        <dbReference type="ARBA" id="ARBA00022723"/>
    </source>
</evidence>
<dbReference type="SUPFAM" id="SSF46626">
    <property type="entry name" value="Cytochrome c"/>
    <property type="match status" value="1"/>
</dbReference>
<name>A0A450SCM0_9GAMM</name>
<dbReference type="PRINTS" id="PR00607">
    <property type="entry name" value="CYTCHROMECIE"/>
</dbReference>
<dbReference type="PROSITE" id="PS51007">
    <property type="entry name" value="CYTC"/>
    <property type="match status" value="1"/>
</dbReference>
<dbReference type="GO" id="GO:0009055">
    <property type="term" value="F:electron transfer activity"/>
    <property type="evidence" value="ECO:0007669"/>
    <property type="project" value="InterPro"/>
</dbReference>
<dbReference type="AlphaFoldDB" id="A0A450SCM0"/>
<reference evidence="8" key="1">
    <citation type="submission" date="2019-02" db="EMBL/GenBank/DDBJ databases">
        <authorList>
            <person name="Gruber-Vodicka R. H."/>
            <person name="Seah K. B. B."/>
        </authorList>
    </citation>
    <scope>NUCLEOTIDE SEQUENCE</scope>
    <source>
        <strain evidence="8">BECK_BZ15</strain>
    </source>
</reference>
<gene>
    <name evidence="8" type="ORF">BECKFW1821A_GA0114235_10264</name>
</gene>
<dbReference type="Pfam" id="PF13442">
    <property type="entry name" value="Cytochrome_CBB3"/>
    <property type="match status" value="1"/>
</dbReference>
<organism evidence="8">
    <name type="scientific">Candidatus Kentrum sp. FW</name>
    <dbReference type="NCBI Taxonomy" id="2126338"/>
    <lineage>
        <taxon>Bacteria</taxon>
        <taxon>Pseudomonadati</taxon>
        <taxon>Pseudomonadota</taxon>
        <taxon>Gammaproteobacteria</taxon>
        <taxon>Candidatus Kentrum</taxon>
    </lineage>
</organism>
<evidence type="ECO:0000256" key="5">
    <source>
        <dbReference type="ARBA" id="ARBA00023004"/>
    </source>
</evidence>
<dbReference type="GO" id="GO:0020037">
    <property type="term" value="F:heme binding"/>
    <property type="evidence" value="ECO:0007669"/>
    <property type="project" value="InterPro"/>
</dbReference>
<keyword evidence="4" id="KW-0249">Electron transport</keyword>
<sequence length="105" mass="11042">MQKMIPAVIIVGLLAAAVYNLFITDNQGQIVYRNHCGACHAQGSAGAPTFGNEDEWAPRIAKGIDALYASAWNGLNGMPPKGGKKDASEDEIESAVDYMVSESGG</sequence>
<keyword evidence="2 6" id="KW-0349">Heme</keyword>
<evidence type="ECO:0000256" key="4">
    <source>
        <dbReference type="ARBA" id="ARBA00022982"/>
    </source>
</evidence>
<keyword evidence="1" id="KW-0813">Transport</keyword>
<accession>A0A450SCM0</accession>
<dbReference type="InterPro" id="IPR009056">
    <property type="entry name" value="Cyt_c-like_dom"/>
</dbReference>
<dbReference type="Gene3D" id="1.10.760.10">
    <property type="entry name" value="Cytochrome c-like domain"/>
    <property type="match status" value="1"/>
</dbReference>
<dbReference type="GO" id="GO:0005506">
    <property type="term" value="F:iron ion binding"/>
    <property type="evidence" value="ECO:0007669"/>
    <property type="project" value="InterPro"/>
</dbReference>
<dbReference type="PANTHER" id="PTHR40942">
    <property type="match status" value="1"/>
</dbReference>
<evidence type="ECO:0000313" key="8">
    <source>
        <dbReference type="EMBL" id="VFJ50105.1"/>
    </source>
</evidence>
<protein>
    <submittedName>
        <fullName evidence="8">Cytochrome C oxidase, cbb3-type, subunit III</fullName>
    </submittedName>
</protein>
<evidence type="ECO:0000256" key="6">
    <source>
        <dbReference type="PROSITE-ProRule" id="PRU00433"/>
    </source>
</evidence>
<proteinExistence type="predicted"/>
<dbReference type="PANTHER" id="PTHR40942:SF4">
    <property type="entry name" value="CYTOCHROME C5"/>
    <property type="match status" value="1"/>
</dbReference>
<keyword evidence="3 6" id="KW-0479">Metal-binding</keyword>
<feature type="domain" description="Cytochrome c" evidence="7">
    <location>
        <begin position="23"/>
        <end position="103"/>
    </location>
</feature>
<dbReference type="InterPro" id="IPR002323">
    <property type="entry name" value="Cyt_CIE"/>
</dbReference>
<keyword evidence="5 6" id="KW-0408">Iron</keyword>
<evidence type="ECO:0000256" key="2">
    <source>
        <dbReference type="ARBA" id="ARBA00022617"/>
    </source>
</evidence>
<evidence type="ECO:0000259" key="7">
    <source>
        <dbReference type="PROSITE" id="PS51007"/>
    </source>
</evidence>
<dbReference type="InterPro" id="IPR036909">
    <property type="entry name" value="Cyt_c-like_dom_sf"/>
</dbReference>
<dbReference type="EMBL" id="CAADEW010000026">
    <property type="protein sequence ID" value="VFJ50105.1"/>
    <property type="molecule type" value="Genomic_DNA"/>
</dbReference>
<evidence type="ECO:0000256" key="1">
    <source>
        <dbReference type="ARBA" id="ARBA00022448"/>
    </source>
</evidence>